<protein>
    <submittedName>
        <fullName evidence="1">Uncharacterized protein</fullName>
    </submittedName>
</protein>
<proteinExistence type="predicted"/>
<evidence type="ECO:0000313" key="1">
    <source>
        <dbReference type="EMBL" id="RDI46131.1"/>
    </source>
</evidence>
<sequence>MLVRSLAGFGDFAELDTETGALRAAGPVSPEAAAGMRGVVGNFDDTTAVFYRDRQGLTLRIGSWTVNLDDPRITADWFRAGESAQFRVLADGVPLCDMRYRSVHLDGDIGMFVRDVLGNDARRSRLFAAAVR</sequence>
<accession>A0A370GRK0</accession>
<organism evidence="1 2">
    <name type="scientific">Nocardia mexicana</name>
    <dbReference type="NCBI Taxonomy" id="279262"/>
    <lineage>
        <taxon>Bacteria</taxon>
        <taxon>Bacillati</taxon>
        <taxon>Actinomycetota</taxon>
        <taxon>Actinomycetes</taxon>
        <taxon>Mycobacteriales</taxon>
        <taxon>Nocardiaceae</taxon>
        <taxon>Nocardia</taxon>
    </lineage>
</organism>
<dbReference type="RefSeq" id="WP_068020649.1">
    <property type="nucleotide sequence ID" value="NZ_QQAZ01000012.1"/>
</dbReference>
<dbReference type="AlphaFoldDB" id="A0A370GRK0"/>
<name>A0A370GRK0_9NOCA</name>
<dbReference type="STRING" id="1210089.GCA_001613165_03456"/>
<dbReference type="Proteomes" id="UP000255355">
    <property type="component" value="Unassembled WGS sequence"/>
</dbReference>
<dbReference type="EMBL" id="QQAZ01000012">
    <property type="protein sequence ID" value="RDI46131.1"/>
    <property type="molecule type" value="Genomic_DNA"/>
</dbReference>
<dbReference type="OrthoDB" id="4569969at2"/>
<reference evidence="1 2" key="1">
    <citation type="submission" date="2018-07" db="EMBL/GenBank/DDBJ databases">
        <title>Genomic Encyclopedia of Type Strains, Phase IV (KMG-IV): sequencing the most valuable type-strain genomes for metagenomic binning, comparative biology and taxonomic classification.</title>
        <authorList>
            <person name="Goeker M."/>
        </authorList>
    </citation>
    <scope>NUCLEOTIDE SEQUENCE [LARGE SCALE GENOMIC DNA]</scope>
    <source>
        <strain evidence="1 2">DSM 44952</strain>
    </source>
</reference>
<keyword evidence="2" id="KW-1185">Reference proteome</keyword>
<evidence type="ECO:0000313" key="2">
    <source>
        <dbReference type="Proteomes" id="UP000255355"/>
    </source>
</evidence>
<comment type="caution">
    <text evidence="1">The sequence shown here is derived from an EMBL/GenBank/DDBJ whole genome shotgun (WGS) entry which is preliminary data.</text>
</comment>
<gene>
    <name evidence="1" type="ORF">DFR68_11232</name>
</gene>